<keyword evidence="3" id="KW-0805">Transcription regulation</keyword>
<feature type="domain" description="MRG" evidence="7">
    <location>
        <begin position="143"/>
        <end position="291"/>
    </location>
</feature>
<dbReference type="Gene3D" id="1.10.274.30">
    <property type="entry name" value="MRG domain"/>
    <property type="match status" value="1"/>
</dbReference>
<evidence type="ECO:0000313" key="8">
    <source>
        <dbReference type="Proteomes" id="UP000079169"/>
    </source>
</evidence>
<evidence type="ECO:0000313" key="9">
    <source>
        <dbReference type="RefSeq" id="XP_026681744.1"/>
    </source>
</evidence>
<dbReference type="Proteomes" id="UP000079169">
    <property type="component" value="Unplaced"/>
</dbReference>
<dbReference type="Pfam" id="PF05712">
    <property type="entry name" value="MRG"/>
    <property type="match status" value="1"/>
</dbReference>
<dbReference type="GO" id="GO:0006325">
    <property type="term" value="P:chromatin organization"/>
    <property type="evidence" value="ECO:0007669"/>
    <property type="project" value="UniProtKB-KW"/>
</dbReference>
<dbReference type="GO" id="GO:0005634">
    <property type="term" value="C:nucleus"/>
    <property type="evidence" value="ECO:0007669"/>
    <property type="project" value="UniProtKB-SubCell"/>
</dbReference>
<gene>
    <name evidence="9" type="primary">LOC103512507</name>
</gene>
<dbReference type="GeneID" id="103512507"/>
<keyword evidence="4" id="KW-0804">Transcription</keyword>
<feature type="region of interest" description="Disordered" evidence="6">
    <location>
        <begin position="80"/>
        <end position="106"/>
    </location>
</feature>
<name>A0A3Q0IZV7_DIACI</name>
<dbReference type="KEGG" id="dci:103512507"/>
<keyword evidence="2" id="KW-0156">Chromatin regulator</keyword>
<accession>A0A3Q0IZV7</accession>
<evidence type="ECO:0000256" key="1">
    <source>
        <dbReference type="ARBA" id="ARBA00004123"/>
    </source>
</evidence>
<evidence type="ECO:0000256" key="2">
    <source>
        <dbReference type="ARBA" id="ARBA00022853"/>
    </source>
</evidence>
<evidence type="ECO:0000256" key="6">
    <source>
        <dbReference type="SAM" id="MobiDB-lite"/>
    </source>
</evidence>
<dbReference type="AlphaFoldDB" id="A0A3Q0IZV7"/>
<reference evidence="9" key="1">
    <citation type="submission" date="2025-08" db="UniProtKB">
        <authorList>
            <consortium name="RefSeq"/>
        </authorList>
    </citation>
    <scope>IDENTIFICATION</scope>
</reference>
<dbReference type="PANTHER" id="PTHR10880:SF48">
    <property type="entry name" value="MORTALITY FACTOR 4 LIKE 2"/>
    <property type="match status" value="1"/>
</dbReference>
<dbReference type="GO" id="GO:0035267">
    <property type="term" value="C:NuA4 histone acetyltransferase complex"/>
    <property type="evidence" value="ECO:0007669"/>
    <property type="project" value="TreeGrafter"/>
</dbReference>
<dbReference type="PaxDb" id="121845-A0A3Q0IZV7"/>
<dbReference type="PANTHER" id="PTHR10880">
    <property type="entry name" value="MORTALITY FACTOR 4-LIKE PROTEIN"/>
    <property type="match status" value="1"/>
</dbReference>
<evidence type="ECO:0000259" key="7">
    <source>
        <dbReference type="Pfam" id="PF05712"/>
    </source>
</evidence>
<sequence length="292" mass="33913">MLSRISYGISSKSLGTCSTLLVENLDKRSEKLEVYLLQQATTLNHCSHYMDIPSDLIQRWDEWVPECRVLKFNESNVQRQKDLKKSQQESDQSSKKKKKFDGKDSEGRCVTPTLDKICSRWLKQPHDQWPPKLSTYMIDTIMEEYLNKVEIKIKIPDSLRTWLVDDWDTINNKNKLHQIPAKTSVDEIFESYLKHKANSKQMSGAKGKTVTEMVAGLKEYFNVMLGSQLLYQAERRQYSQVMQKYQGAPLSSLYGASHLLRLFVRIGSVLAYTGLTERNIQLLQNAFQDFLW</sequence>
<organism evidence="8 9">
    <name type="scientific">Diaphorina citri</name>
    <name type="common">Asian citrus psyllid</name>
    <dbReference type="NCBI Taxonomy" id="121845"/>
    <lineage>
        <taxon>Eukaryota</taxon>
        <taxon>Metazoa</taxon>
        <taxon>Ecdysozoa</taxon>
        <taxon>Arthropoda</taxon>
        <taxon>Hexapoda</taxon>
        <taxon>Insecta</taxon>
        <taxon>Pterygota</taxon>
        <taxon>Neoptera</taxon>
        <taxon>Paraneoptera</taxon>
        <taxon>Hemiptera</taxon>
        <taxon>Sternorrhyncha</taxon>
        <taxon>Psylloidea</taxon>
        <taxon>Psyllidae</taxon>
        <taxon>Diaphorininae</taxon>
        <taxon>Diaphorina</taxon>
    </lineage>
</organism>
<dbReference type="InterPro" id="IPR038217">
    <property type="entry name" value="MRG_C_sf"/>
</dbReference>
<dbReference type="InterPro" id="IPR026541">
    <property type="entry name" value="MRG_dom"/>
</dbReference>
<evidence type="ECO:0000256" key="4">
    <source>
        <dbReference type="ARBA" id="ARBA00023163"/>
    </source>
</evidence>
<dbReference type="Gene3D" id="2.30.30.140">
    <property type="match status" value="1"/>
</dbReference>
<dbReference type="RefSeq" id="XP_026681744.1">
    <property type="nucleotide sequence ID" value="XM_026825943.1"/>
</dbReference>
<dbReference type="STRING" id="121845.A0A3Q0IZV7"/>
<keyword evidence="5" id="KW-0539">Nucleus</keyword>
<comment type="subcellular location">
    <subcellularLocation>
        <location evidence="1">Nucleus</location>
    </subcellularLocation>
</comment>
<feature type="compositionally biased region" description="Basic and acidic residues" evidence="6">
    <location>
        <begin position="80"/>
        <end position="94"/>
    </location>
</feature>
<evidence type="ECO:0000256" key="5">
    <source>
        <dbReference type="ARBA" id="ARBA00023242"/>
    </source>
</evidence>
<dbReference type="GO" id="GO:0006355">
    <property type="term" value="P:regulation of DNA-templated transcription"/>
    <property type="evidence" value="ECO:0007669"/>
    <property type="project" value="InterPro"/>
</dbReference>
<dbReference type="PROSITE" id="PS51640">
    <property type="entry name" value="MRG"/>
    <property type="match status" value="1"/>
</dbReference>
<evidence type="ECO:0000256" key="3">
    <source>
        <dbReference type="ARBA" id="ARBA00023015"/>
    </source>
</evidence>
<proteinExistence type="predicted"/>
<dbReference type="PIRSF" id="PIRSF038133">
    <property type="entry name" value="HAT_Nua4_EAF3/MRG15"/>
    <property type="match status" value="1"/>
</dbReference>
<dbReference type="InterPro" id="IPR008676">
    <property type="entry name" value="MRG"/>
</dbReference>
<keyword evidence="8" id="KW-1185">Reference proteome</keyword>
<dbReference type="InterPro" id="IPR016197">
    <property type="entry name" value="Chromo-like_dom_sf"/>
</dbReference>
<dbReference type="SUPFAM" id="SSF54160">
    <property type="entry name" value="Chromo domain-like"/>
    <property type="match status" value="1"/>
</dbReference>
<protein>
    <submittedName>
        <fullName evidence="9">Mortality factor 4-like protein 1</fullName>
    </submittedName>
</protein>